<feature type="region of interest" description="Disordered" evidence="1">
    <location>
        <begin position="78"/>
        <end position="124"/>
    </location>
</feature>
<dbReference type="EMBL" id="GG657754">
    <property type="protein sequence ID" value="EFL24027.1"/>
    <property type="molecule type" value="Genomic_DNA"/>
</dbReference>
<protein>
    <submittedName>
        <fullName evidence="3">Putative membrane protein</fullName>
    </submittedName>
</protein>
<name>D9WR61_9ACTN</name>
<keyword evidence="2" id="KW-0812">Transmembrane</keyword>
<feature type="compositionally biased region" description="Low complexity" evidence="1">
    <location>
        <begin position="25"/>
        <end position="34"/>
    </location>
</feature>
<dbReference type="AlphaFoldDB" id="D9WR61"/>
<keyword evidence="4" id="KW-1185">Reference proteome</keyword>
<feature type="transmembrane region" description="Helical" evidence="2">
    <location>
        <begin position="54"/>
        <end position="76"/>
    </location>
</feature>
<organism evidence="3 4">
    <name type="scientific">Streptomyces himastatinicus ATCC 53653</name>
    <dbReference type="NCBI Taxonomy" id="457427"/>
    <lineage>
        <taxon>Bacteria</taxon>
        <taxon>Bacillati</taxon>
        <taxon>Actinomycetota</taxon>
        <taxon>Actinomycetes</taxon>
        <taxon>Kitasatosporales</taxon>
        <taxon>Streptomycetaceae</taxon>
        <taxon>Streptomyces</taxon>
        <taxon>Streptomyces violaceusniger group</taxon>
    </lineage>
</organism>
<gene>
    <name evidence="3" type="ORF">SSOG_03741</name>
</gene>
<evidence type="ECO:0000256" key="1">
    <source>
        <dbReference type="SAM" id="MobiDB-lite"/>
    </source>
</evidence>
<evidence type="ECO:0000313" key="3">
    <source>
        <dbReference type="EMBL" id="EFL24027.1"/>
    </source>
</evidence>
<accession>D9WR61</accession>
<feature type="region of interest" description="Disordered" evidence="1">
    <location>
        <begin position="1"/>
        <end position="46"/>
    </location>
</feature>
<dbReference type="HOGENOM" id="CLU_071800_0_0_11"/>
<keyword evidence="2" id="KW-0472">Membrane</keyword>
<dbReference type="STRING" id="457427.SSOG_03741"/>
<evidence type="ECO:0000313" key="4">
    <source>
        <dbReference type="Proteomes" id="UP000003963"/>
    </source>
</evidence>
<dbReference type="Proteomes" id="UP000003963">
    <property type="component" value="Unassembled WGS sequence"/>
</dbReference>
<reference evidence="3 4" key="1">
    <citation type="submission" date="2009-02" db="EMBL/GenBank/DDBJ databases">
        <title>Annotation of Streptomyces hygroscopicus strain ATCC 53653.</title>
        <authorList>
            <consortium name="The Broad Institute Genome Sequencing Platform"/>
            <consortium name="Broad Institute Microbial Sequencing Center"/>
            <person name="Fischbach M."/>
            <person name="Godfrey P."/>
            <person name="Ward D."/>
            <person name="Young S."/>
            <person name="Zeng Q."/>
            <person name="Koehrsen M."/>
            <person name="Alvarado L."/>
            <person name="Berlin A.M."/>
            <person name="Bochicchio J."/>
            <person name="Borenstein D."/>
            <person name="Chapman S.B."/>
            <person name="Chen Z."/>
            <person name="Engels R."/>
            <person name="Freedman E."/>
            <person name="Gellesch M."/>
            <person name="Goldberg J."/>
            <person name="Griggs A."/>
            <person name="Gujja S."/>
            <person name="Heilman E.R."/>
            <person name="Heiman D.I."/>
            <person name="Hepburn T.A."/>
            <person name="Howarth C."/>
            <person name="Jen D."/>
            <person name="Larson L."/>
            <person name="Lewis B."/>
            <person name="Mehta T."/>
            <person name="Park D."/>
            <person name="Pearson M."/>
            <person name="Richards J."/>
            <person name="Roberts A."/>
            <person name="Saif S."/>
            <person name="Shea T.D."/>
            <person name="Shenoy N."/>
            <person name="Sisk P."/>
            <person name="Stolte C."/>
            <person name="Sykes S.N."/>
            <person name="Thomson T."/>
            <person name="Walk T."/>
            <person name="White J."/>
            <person name="Yandava C."/>
            <person name="Straight P."/>
            <person name="Clardy J."/>
            <person name="Hung D."/>
            <person name="Kolter R."/>
            <person name="Mekalanos J."/>
            <person name="Walker S."/>
            <person name="Walsh C.T."/>
            <person name="Wieland-Brown L.C."/>
            <person name="Haas B."/>
            <person name="Nusbaum C."/>
            <person name="Birren B."/>
        </authorList>
    </citation>
    <scope>NUCLEOTIDE SEQUENCE [LARGE SCALE GENOMIC DNA]</scope>
    <source>
        <strain evidence="3 4">ATCC 53653</strain>
    </source>
</reference>
<feature type="compositionally biased region" description="Gly residues" evidence="1">
    <location>
        <begin position="14"/>
        <end position="23"/>
    </location>
</feature>
<feature type="compositionally biased region" description="Basic and acidic residues" evidence="1">
    <location>
        <begin position="79"/>
        <end position="90"/>
    </location>
</feature>
<sequence length="298" mass="30638">MSPAGIRMRAMSFGQGGPYGPGGSQPPQQRQSSQTPDWAAMADHTATRGRRRRWLFIGGAVLATAAVGAMVATAVISSNDKDGSSDDSAKHLPSQPTLPRESESPEPSFSNVAPPAPPKPLDIISDAKRDKAPLSAKTLFPDEEAAKEGRSYAKAATSSTASCAAGTQGSLGSVLSGNGCRKLLRATFSKDGVAVTIGVAVFDGRAGAEKAKNGYKPNVASLSGGGVPAFCRQTACRTSANAIGRYAYFTISGYTSGKKVTTSDTQALQAGRDMADYTFRRILARGNAQASAAAGSNG</sequence>
<keyword evidence="2" id="KW-1133">Transmembrane helix</keyword>
<evidence type="ECO:0000256" key="2">
    <source>
        <dbReference type="SAM" id="Phobius"/>
    </source>
</evidence>
<proteinExistence type="predicted"/>